<evidence type="ECO:0000256" key="13">
    <source>
        <dbReference type="ARBA" id="ARBA00049902"/>
    </source>
</evidence>
<evidence type="ECO:0000256" key="1">
    <source>
        <dbReference type="ARBA" id="ARBA00004370"/>
    </source>
</evidence>
<keyword evidence="8" id="KW-0133">Cell shape</keyword>
<proteinExistence type="inferred from homology"/>
<keyword evidence="15" id="KW-0812">Transmembrane</keyword>
<keyword evidence="15" id="KW-1133">Transmembrane helix</keyword>
<dbReference type="Proteomes" id="UP000788426">
    <property type="component" value="Unassembled WGS sequence"/>
</dbReference>
<evidence type="ECO:0000313" key="18">
    <source>
        <dbReference type="EMBL" id="MBW4768285.1"/>
    </source>
</evidence>
<keyword evidence="10 15" id="KW-0472">Membrane</keyword>
<evidence type="ECO:0000256" key="8">
    <source>
        <dbReference type="ARBA" id="ARBA00022960"/>
    </source>
</evidence>
<keyword evidence="9" id="KW-0573">Peptidoglycan synthesis</keyword>
<gene>
    <name evidence="18" type="ORF">KZO38_00680</name>
</gene>
<dbReference type="Pfam" id="PF00912">
    <property type="entry name" value="Transgly"/>
    <property type="match status" value="1"/>
</dbReference>
<comment type="catalytic activity">
    <reaction evidence="12">
        <text>Preferential cleavage: (Ac)2-L-Lys-D-Ala-|-D-Ala. Also transpeptidation of peptidyl-alanyl moieties that are N-acyl substituents of D-alanine.</text>
        <dbReference type="EC" id="3.4.16.4"/>
    </reaction>
</comment>
<evidence type="ECO:0000256" key="2">
    <source>
        <dbReference type="ARBA" id="ARBA00004752"/>
    </source>
</evidence>
<dbReference type="InterPro" id="IPR001264">
    <property type="entry name" value="Glyco_trans_51"/>
</dbReference>
<sequence length="836" mass="94904">MIDKIKKIFSLLVQKTKAFFTWYKKLFIGRPWYIKTVSGIASFFVFIAIYLIAVDINFLWLFGKSPGFSEIKKPTTSEASEIYSADGVLIGKYFNENRTPVKYSDVNPIFWKTLIDTEDERFYHHFGIDIPGLFAAAKDAIFRHDARGASTITQQLAKNMFRVRTNYSTGLLGGIPGIRMLIMKSKEWIIATKLEMVYDKEEILTMYANTVDFGANSYGIKTASKTYFNTTPKDLTIEQSAVLVGMLKATTSYNPITNPENSLKRRNTVLWRMHQHNDITKAEYDSLTQIPIKLDVKVEKNYDGQAQYFREAVADHLKAWCDENGIDLYSSGLKIYTTIDSRMQKYAEDAARKQMRQVQRNFNNHWGNNDPWIDENGNKIPNFIENIAQKQPYYKYLLAKFPNNPDSISYYLNKPHTVKLFDYDKGTIEKEISTMDSIRYMVHFMHCAFVAMEPQTGEVKAWVGDIDFNSWKYDKVTAMRQPGSTFKLFVYTEAMNQGLTPCDKRRDEFISMKVFDKKKGEEVTWTPSNANGRFSGDSIPLKGAFARSINSVAVRLGQEMGIQRVIETAQKMGIKSPLDPTPSLALGSSDINLLELTNAYSVIADDGKHHDPILVTRILDKDGHEVYAAPTSDTQVISYKSAFFMQQLLMGGMREPGGTSQSLWAYVGNYRDTDFGGKTGTSNNHSDAWFMCVSPKLVCGAWVGGEYRSIHFRTGALGQGARTALPICGYFLQSVFGDSAFKKYHGQFGKPKGDDITSSMYNCQSYYSSSRRDTTETDSASISHEEIILDEDGNIRIVPNEGAKHESTPTNEKDQNQRSDKQNKKNKEQVVNFEQL</sequence>
<keyword evidence="6" id="KW-0328">Glycosyltransferase</keyword>
<evidence type="ECO:0000256" key="4">
    <source>
        <dbReference type="ARBA" id="ARBA00007739"/>
    </source>
</evidence>
<name>A0ABS6Y9R1_9BACT</name>
<feature type="region of interest" description="Disordered" evidence="14">
    <location>
        <begin position="794"/>
        <end position="836"/>
    </location>
</feature>
<evidence type="ECO:0000256" key="5">
    <source>
        <dbReference type="ARBA" id="ARBA00022475"/>
    </source>
</evidence>
<evidence type="ECO:0000256" key="12">
    <source>
        <dbReference type="ARBA" id="ARBA00034000"/>
    </source>
</evidence>
<accession>A0ABS6Y9R1</accession>
<feature type="domain" description="Glycosyl transferase family 51" evidence="17">
    <location>
        <begin position="88"/>
        <end position="274"/>
    </location>
</feature>
<evidence type="ECO:0000256" key="3">
    <source>
        <dbReference type="ARBA" id="ARBA00007090"/>
    </source>
</evidence>
<feature type="compositionally biased region" description="Basic and acidic residues" evidence="14">
    <location>
        <begin position="802"/>
        <end position="828"/>
    </location>
</feature>
<comment type="caution">
    <text evidence="18">The sequence shown here is derived from an EMBL/GenBank/DDBJ whole genome shotgun (WGS) entry which is preliminary data.</text>
</comment>
<organism evidence="18 19">
    <name type="scientific">Hoylesella nanceiensis</name>
    <dbReference type="NCBI Taxonomy" id="425941"/>
    <lineage>
        <taxon>Bacteria</taxon>
        <taxon>Pseudomonadati</taxon>
        <taxon>Bacteroidota</taxon>
        <taxon>Bacteroidia</taxon>
        <taxon>Bacteroidales</taxon>
        <taxon>Prevotellaceae</taxon>
        <taxon>Hoylesella</taxon>
    </lineage>
</organism>
<comment type="similarity">
    <text evidence="4">In the N-terminal section; belongs to the glycosyltransferase 51 family.</text>
</comment>
<evidence type="ECO:0000256" key="11">
    <source>
        <dbReference type="ARBA" id="ARBA00023316"/>
    </source>
</evidence>
<comment type="catalytic activity">
    <reaction evidence="13">
        <text>[GlcNAc-(1-&gt;4)-Mur2Ac(oyl-L-Ala-gamma-D-Glu-L-Lys-D-Ala-D-Ala)](n)-di-trans,octa-cis-undecaprenyl diphosphate + beta-D-GlcNAc-(1-&gt;4)-Mur2Ac(oyl-L-Ala-gamma-D-Glu-L-Lys-D-Ala-D-Ala)-di-trans,octa-cis-undecaprenyl diphosphate = [GlcNAc-(1-&gt;4)-Mur2Ac(oyl-L-Ala-gamma-D-Glu-L-Lys-D-Ala-D-Ala)](n+1)-di-trans,octa-cis-undecaprenyl diphosphate + di-trans,octa-cis-undecaprenyl diphosphate + H(+)</text>
        <dbReference type="Rhea" id="RHEA:23708"/>
        <dbReference type="Rhea" id="RHEA-COMP:9602"/>
        <dbReference type="Rhea" id="RHEA-COMP:9603"/>
        <dbReference type="ChEBI" id="CHEBI:15378"/>
        <dbReference type="ChEBI" id="CHEBI:58405"/>
        <dbReference type="ChEBI" id="CHEBI:60033"/>
        <dbReference type="ChEBI" id="CHEBI:78435"/>
        <dbReference type="EC" id="2.4.99.28"/>
    </reaction>
</comment>
<dbReference type="InterPro" id="IPR050396">
    <property type="entry name" value="Glycosyltr_51/Transpeptidase"/>
</dbReference>
<evidence type="ECO:0000256" key="10">
    <source>
        <dbReference type="ARBA" id="ARBA00023136"/>
    </source>
</evidence>
<dbReference type="PANTHER" id="PTHR32282:SF11">
    <property type="entry name" value="PENICILLIN-BINDING PROTEIN 1B"/>
    <property type="match status" value="1"/>
</dbReference>
<evidence type="ECO:0000259" key="17">
    <source>
        <dbReference type="Pfam" id="PF00912"/>
    </source>
</evidence>
<evidence type="ECO:0000256" key="15">
    <source>
        <dbReference type="SAM" id="Phobius"/>
    </source>
</evidence>
<keyword evidence="19" id="KW-1185">Reference proteome</keyword>
<reference evidence="18 19" key="1">
    <citation type="submission" date="2021-07" db="EMBL/GenBank/DDBJ databases">
        <title>Genomic diversity and antimicrobial resistance of Prevotella spp. isolated from chronic lung disease airways.</title>
        <authorList>
            <person name="Webb K.A."/>
            <person name="Olagoke O.S."/>
            <person name="Baird T."/>
            <person name="Neill J."/>
            <person name="Pham A."/>
            <person name="Wells T.J."/>
            <person name="Ramsay K.A."/>
            <person name="Bell S.C."/>
            <person name="Sarovich D.S."/>
            <person name="Price E.P."/>
        </authorList>
    </citation>
    <scope>NUCLEOTIDE SEQUENCE [LARGE SCALE GENOMIC DNA]</scope>
    <source>
        <strain evidence="18 19">SCHI0011.S.12</strain>
    </source>
</reference>
<evidence type="ECO:0000256" key="14">
    <source>
        <dbReference type="SAM" id="MobiDB-lite"/>
    </source>
</evidence>
<evidence type="ECO:0000259" key="16">
    <source>
        <dbReference type="Pfam" id="PF00905"/>
    </source>
</evidence>
<keyword evidence="7" id="KW-0808">Transferase</keyword>
<protein>
    <submittedName>
        <fullName evidence="18">Penicillin-binding protein</fullName>
    </submittedName>
</protein>
<feature type="transmembrane region" description="Helical" evidence="15">
    <location>
        <begin position="32"/>
        <end position="62"/>
    </location>
</feature>
<keyword evidence="11" id="KW-0961">Cell wall biogenesis/degradation</keyword>
<evidence type="ECO:0000256" key="6">
    <source>
        <dbReference type="ARBA" id="ARBA00022676"/>
    </source>
</evidence>
<dbReference type="InterPro" id="IPR001460">
    <property type="entry name" value="PCN-bd_Tpept"/>
</dbReference>
<evidence type="ECO:0000256" key="7">
    <source>
        <dbReference type="ARBA" id="ARBA00022679"/>
    </source>
</evidence>
<comment type="similarity">
    <text evidence="3">In the C-terminal section; belongs to the transpeptidase family.</text>
</comment>
<evidence type="ECO:0000313" key="19">
    <source>
        <dbReference type="Proteomes" id="UP000788426"/>
    </source>
</evidence>
<evidence type="ECO:0000256" key="9">
    <source>
        <dbReference type="ARBA" id="ARBA00022984"/>
    </source>
</evidence>
<dbReference type="RefSeq" id="WP_219478967.1">
    <property type="nucleotide sequence ID" value="NZ_JAHXCT010000001.1"/>
</dbReference>
<keyword evidence="5" id="KW-1003">Cell membrane</keyword>
<feature type="domain" description="Penicillin-binding protein transpeptidase" evidence="16">
    <location>
        <begin position="448"/>
        <end position="684"/>
    </location>
</feature>
<dbReference type="PANTHER" id="PTHR32282">
    <property type="entry name" value="BINDING PROTEIN TRANSPEPTIDASE, PUTATIVE-RELATED"/>
    <property type="match status" value="1"/>
</dbReference>
<comment type="subcellular location">
    <subcellularLocation>
        <location evidence="1">Membrane</location>
    </subcellularLocation>
</comment>
<dbReference type="Pfam" id="PF00905">
    <property type="entry name" value="Transpeptidase"/>
    <property type="match status" value="1"/>
</dbReference>
<comment type="pathway">
    <text evidence="2">Cell wall biogenesis; peptidoglycan biosynthesis.</text>
</comment>
<dbReference type="EMBL" id="JAHXCT010000001">
    <property type="protein sequence ID" value="MBW4768285.1"/>
    <property type="molecule type" value="Genomic_DNA"/>
</dbReference>